<gene>
    <name evidence="2" type="ORF">GCM10007424_01950</name>
</gene>
<name>A0ABQ1JCS4_9FLAO</name>
<evidence type="ECO:0000313" key="3">
    <source>
        <dbReference type="Proteomes" id="UP000615760"/>
    </source>
</evidence>
<dbReference type="RefSeq" id="WP_229665864.1">
    <property type="nucleotide sequence ID" value="NZ_BMJE01000001.1"/>
</dbReference>
<evidence type="ECO:0000256" key="1">
    <source>
        <dbReference type="SAM" id="SignalP"/>
    </source>
</evidence>
<organism evidence="2 3">
    <name type="scientific">Flavobacterium suaedae</name>
    <dbReference type="NCBI Taxonomy" id="1767027"/>
    <lineage>
        <taxon>Bacteria</taxon>
        <taxon>Pseudomonadati</taxon>
        <taxon>Bacteroidota</taxon>
        <taxon>Flavobacteriia</taxon>
        <taxon>Flavobacteriales</taxon>
        <taxon>Flavobacteriaceae</taxon>
        <taxon>Flavobacterium</taxon>
    </lineage>
</organism>
<comment type="caution">
    <text evidence="2">The sequence shown here is derived from an EMBL/GenBank/DDBJ whole genome shotgun (WGS) entry which is preliminary data.</text>
</comment>
<accession>A0ABQ1JCS4</accession>
<dbReference type="EMBL" id="BMJE01000001">
    <property type="protein sequence ID" value="GGB65638.1"/>
    <property type="molecule type" value="Genomic_DNA"/>
</dbReference>
<feature type="signal peptide" evidence="1">
    <location>
        <begin position="1"/>
        <end position="21"/>
    </location>
</feature>
<sequence length="944" mass="111957">MRKFNFITRLLFILLLFSVNASGQHLNKLSVDVDYDAKVLHVRQEITFHNQSNDTLNSFVLNDWNNAYSDKNSPLAKRFSDEYVRAFHLAKDEERGYTDIASVVDQNGRMLDWSRFTEHPDIVRIQLKNPIYPNHKFSFYLRYQVKIPSSRFTKFGYDDNGNFNIRNWYLAPARLVNGEFTLYSNENLDDIANAISDFELSLTVPSDISVMCDLYLGNKIEEENTTKYYFIGKQFNTFSLILEKEKTFQTYRNSVIEVNTNLKENRITEIQKTLIIDQITKFVDEKLGRYPNGKIIVSQTDYERNPVYGLNQLPSFISPFPDSFKYEMRFLKTYLYANLKNALKLNPRKDAWIYDAFQIYVMMEYVKEYHQNEKMMGQLSTWGILKGHHLFEIDYNEKYNYLYLLMARRNLDQPLNMPKDDLIKFNEQIANKYRAGLSINYLDNYTKNNVVAEGLKEFYKLNSEKQASRKDFENILQSKTDKDISWFFNTVIDTRDLIDYKFGHVKRKGDSLRVKVKNRTHTNVPISLYSIKNDTVVFKKWLENVKTDTTLTIHSYDADRLVLNYNNEIPEFNLRNNSKTLGNWLPNRKPFKFTFFQDIEDPRYNQLFYVPSFVFNLYDGFSPGMRFHNKSLLAKPFIFDVSPTYSMNTGTLIGSFNLTYNNYIREQGLYNVRYSIGGSTFHYAPDARYTKFVPSVSFRIRDEDFRKNKKEFIVLRQVMVEREKSRYVATEEQNENYSVFNLRYSKYESEIVKHYNFYTDVQISKSFGKLSGEIQYRRLFDDNRQINLRFFAGAFMYRSTSSEFFSFGLDRPSDYMFDYNYYGRSESDGLFSQQYIMAEGGFKSIFDTRFANQWMTTVNASFNIWNWVEVYGDVGLFKNKYRGAKFVYDSGIRLNLLPDYFELYFPVYSSNGFEFNEGNYSEKIRFVVTISPGTLINLFTRKWF</sequence>
<reference evidence="3" key="1">
    <citation type="journal article" date="2019" name="Int. J. Syst. Evol. Microbiol.">
        <title>The Global Catalogue of Microorganisms (GCM) 10K type strain sequencing project: providing services to taxonomists for standard genome sequencing and annotation.</title>
        <authorList>
            <consortium name="The Broad Institute Genomics Platform"/>
            <consortium name="The Broad Institute Genome Sequencing Center for Infectious Disease"/>
            <person name="Wu L."/>
            <person name="Ma J."/>
        </authorList>
    </citation>
    <scope>NUCLEOTIDE SEQUENCE [LARGE SCALE GENOMIC DNA]</scope>
    <source>
        <strain evidence="3">CGMCC 1.15461</strain>
    </source>
</reference>
<dbReference type="InterPro" id="IPR027268">
    <property type="entry name" value="Peptidase_M4/M1_CTD_sf"/>
</dbReference>
<dbReference type="Proteomes" id="UP000615760">
    <property type="component" value="Unassembled WGS sequence"/>
</dbReference>
<keyword evidence="3" id="KW-1185">Reference proteome</keyword>
<feature type="chain" id="PRO_5046729035" description="Aminopeptidase" evidence="1">
    <location>
        <begin position="22"/>
        <end position="944"/>
    </location>
</feature>
<keyword evidence="1" id="KW-0732">Signal</keyword>
<evidence type="ECO:0000313" key="2">
    <source>
        <dbReference type="EMBL" id="GGB65638.1"/>
    </source>
</evidence>
<protein>
    <recommendedName>
        <fullName evidence="4">Aminopeptidase</fullName>
    </recommendedName>
</protein>
<dbReference type="Gene3D" id="1.10.390.10">
    <property type="entry name" value="Neutral Protease Domain 2"/>
    <property type="match status" value="1"/>
</dbReference>
<evidence type="ECO:0008006" key="4">
    <source>
        <dbReference type="Google" id="ProtNLM"/>
    </source>
</evidence>
<proteinExistence type="predicted"/>